<feature type="coiled-coil region" evidence="1">
    <location>
        <begin position="22"/>
        <end position="49"/>
    </location>
</feature>
<keyword evidence="1" id="KW-0175">Coiled coil</keyword>
<dbReference type="OrthoDB" id="4790882at2"/>
<dbReference type="Gene3D" id="3.40.50.1820">
    <property type="entry name" value="alpha/beta hydrolase"/>
    <property type="match status" value="1"/>
</dbReference>
<dbReference type="RefSeq" id="WP_150417822.1">
    <property type="nucleotide sequence ID" value="NZ_VYRZ01000001.1"/>
</dbReference>
<accession>A0A5J5ITI1</accession>
<proteinExistence type="predicted"/>
<evidence type="ECO:0000313" key="3">
    <source>
        <dbReference type="Proteomes" id="UP000327039"/>
    </source>
</evidence>
<dbReference type="InterPro" id="IPR029058">
    <property type="entry name" value="AB_hydrolase_fold"/>
</dbReference>
<protein>
    <recommendedName>
        <fullName evidence="4">Alpha/beta hydrolase</fullName>
    </recommendedName>
</protein>
<comment type="caution">
    <text evidence="2">The sequence shown here is derived from an EMBL/GenBank/DDBJ whole genome shotgun (WGS) entry which is preliminary data.</text>
</comment>
<name>A0A5J5ITI1_9MICO</name>
<dbReference type="AlphaFoldDB" id="A0A5J5ITI1"/>
<evidence type="ECO:0000313" key="2">
    <source>
        <dbReference type="EMBL" id="KAA9089198.1"/>
    </source>
</evidence>
<dbReference type="SUPFAM" id="SSF53474">
    <property type="entry name" value="alpha/beta-Hydrolases"/>
    <property type="match status" value="1"/>
</dbReference>
<evidence type="ECO:0000256" key="1">
    <source>
        <dbReference type="SAM" id="Coils"/>
    </source>
</evidence>
<evidence type="ECO:0008006" key="4">
    <source>
        <dbReference type="Google" id="ProtNLM"/>
    </source>
</evidence>
<keyword evidence="3" id="KW-1185">Reference proteome</keyword>
<reference evidence="3" key="1">
    <citation type="submission" date="2019-09" db="EMBL/GenBank/DDBJ databases">
        <title>Mumia zhuanghuii sp. nov. isolated from the intestinal contents of plateau pika (Ochotona curzoniae) in the Qinghai-Tibet plateau of China.</title>
        <authorList>
            <person name="Tian Z."/>
        </authorList>
    </citation>
    <scope>NUCLEOTIDE SEQUENCE [LARGE SCALE GENOMIC DNA]</scope>
    <source>
        <strain evidence="3">DSM 25564</strain>
    </source>
</reference>
<dbReference type="EMBL" id="VYRZ01000001">
    <property type="protein sequence ID" value="KAA9089198.1"/>
    <property type="molecule type" value="Genomic_DNA"/>
</dbReference>
<dbReference type="Proteomes" id="UP000327039">
    <property type="component" value="Unassembled WGS sequence"/>
</dbReference>
<gene>
    <name evidence="2" type="ORF">F6B42_01490</name>
</gene>
<sequence>MTGADGIDIRSGGIVAVDTAELREAALELAALAGELDALQREVESVTIELAWHPETAWSPVEIGGSVVRALADTVHAAGRLAAGLREMADVYEILELEAARAAGTAGGDVRALFVLERRLAEARERMPEAAARADVLAAAWPFRRHLELELQIAQAGAGFGLIGFVAPLVSGSVLGLAGVLGLGRVERAERSAGPVPSVDLERVAAPPASAPVDLADLAARIPQDRDEQIRVERYVDPGGAQRFAVYVAGTRAPLGFGGDEPMDMASNIDLYTGQRAASVEAVAAALREAGAKPGDTVLAVGHSQGGAAVARLALESEFAVAAVVTLGSPVHVDPPADTIDITLRHTDDPVPALQSGGHPAGTGAPGSFVAERVADPGGSPGDVGLGAHGVDAYRATAAFVDGSGDPRVAQIHGLLASFGGASRATTTLFHARRSG</sequence>
<organism evidence="2 3">
    <name type="scientific">Microbacterium radiodurans</name>
    <dbReference type="NCBI Taxonomy" id="661398"/>
    <lineage>
        <taxon>Bacteria</taxon>
        <taxon>Bacillati</taxon>
        <taxon>Actinomycetota</taxon>
        <taxon>Actinomycetes</taxon>
        <taxon>Micrococcales</taxon>
        <taxon>Microbacteriaceae</taxon>
        <taxon>Microbacterium</taxon>
    </lineage>
</organism>